<dbReference type="SMART" id="SM00650">
    <property type="entry name" value="rADc"/>
    <property type="match status" value="1"/>
</dbReference>
<dbReference type="InterPro" id="IPR020596">
    <property type="entry name" value="rRNA_Ade_Mease_Trfase_CS"/>
</dbReference>
<dbReference type="AlphaFoldDB" id="C4FJV8"/>
<feature type="binding site" evidence="7 8">
    <location>
        <position position="62"/>
    </location>
    <ligand>
        <name>S-adenosyl-L-methionine</name>
        <dbReference type="ChEBI" id="CHEBI:59789"/>
    </ligand>
</feature>
<feature type="binding site" evidence="7 8">
    <location>
        <position position="87"/>
    </location>
    <ligand>
        <name>S-adenosyl-L-methionine</name>
        <dbReference type="ChEBI" id="CHEBI:59789"/>
    </ligand>
</feature>
<evidence type="ECO:0000256" key="4">
    <source>
        <dbReference type="ARBA" id="ARBA00022679"/>
    </source>
</evidence>
<comment type="catalytic activity">
    <reaction evidence="7">
        <text>adenosine(1518)/adenosine(1519) in 16S rRNA + 4 S-adenosyl-L-methionine = N(6)-dimethyladenosine(1518)/N(6)-dimethyladenosine(1519) in 16S rRNA + 4 S-adenosyl-L-homocysteine + 4 H(+)</text>
        <dbReference type="Rhea" id="RHEA:19609"/>
        <dbReference type="Rhea" id="RHEA-COMP:10232"/>
        <dbReference type="Rhea" id="RHEA-COMP:10233"/>
        <dbReference type="ChEBI" id="CHEBI:15378"/>
        <dbReference type="ChEBI" id="CHEBI:57856"/>
        <dbReference type="ChEBI" id="CHEBI:59789"/>
        <dbReference type="ChEBI" id="CHEBI:74411"/>
        <dbReference type="ChEBI" id="CHEBI:74493"/>
        <dbReference type="EC" id="2.1.1.182"/>
    </reaction>
</comment>
<evidence type="ECO:0000259" key="9">
    <source>
        <dbReference type="SMART" id="SM00650"/>
    </source>
</evidence>
<feature type="domain" description="Ribosomal RNA adenine methylase transferase N-terminal" evidence="9">
    <location>
        <begin position="20"/>
        <end position="193"/>
    </location>
</feature>
<evidence type="ECO:0000256" key="6">
    <source>
        <dbReference type="ARBA" id="ARBA00022884"/>
    </source>
</evidence>
<dbReference type="GO" id="GO:0003723">
    <property type="term" value="F:RNA binding"/>
    <property type="evidence" value="ECO:0007669"/>
    <property type="project" value="UniProtKB-UniRule"/>
</dbReference>
<dbReference type="Gene3D" id="1.10.8.100">
    <property type="entry name" value="Ribosomal RNA adenine dimethylase-like, domain 2"/>
    <property type="match status" value="1"/>
</dbReference>
<keyword evidence="11" id="KW-1185">Reference proteome</keyword>
<sequence>MNRIKPKKHLGQHFLISKNVIEKIVDEIDISQEDIIVEIGPGTGALTEEILLRNPKILYAVEIDTTVYPVLEEKFSKYSNFKLIKSDFFDVNLYELISDKEKIKLVGNLPYNVSSLMIIDCGFKLDILEFCVFMIQKEVAEKLIAKPKTKDYTFLSVFIQTFFDVKYIMSVPARFFNPPPKVTSAVVKLTPKQNIVINNVKKYKNFVSHLFQNRRKMIKSKIEEGMLNKAGVSPNLRAEELSVEDFIRIFEVVENDDR</sequence>
<dbReference type="InterPro" id="IPR011530">
    <property type="entry name" value="rRNA_adenine_dimethylase"/>
</dbReference>
<dbReference type="PANTHER" id="PTHR11727:SF7">
    <property type="entry name" value="DIMETHYLADENOSINE TRANSFERASE-RELATED"/>
    <property type="match status" value="1"/>
</dbReference>
<organism evidence="10 11">
    <name type="scientific">Sulfurihydrogenibium yellowstonense SS-5</name>
    <dbReference type="NCBI Taxonomy" id="432331"/>
    <lineage>
        <taxon>Bacteria</taxon>
        <taxon>Pseudomonadati</taxon>
        <taxon>Aquificota</taxon>
        <taxon>Aquificia</taxon>
        <taxon>Aquificales</taxon>
        <taxon>Hydrogenothermaceae</taxon>
        <taxon>Sulfurihydrogenibium</taxon>
    </lineage>
</organism>
<reference evidence="10 11" key="1">
    <citation type="submission" date="2009-04" db="EMBL/GenBank/DDBJ databases">
        <authorList>
            <person name="Reysenbach A.-L."/>
            <person name="Heidelberg J.F."/>
            <person name="Nelson W.C."/>
        </authorList>
    </citation>
    <scope>NUCLEOTIDE SEQUENCE [LARGE SCALE GENOMIC DNA]</scope>
    <source>
        <strain evidence="10 11">SS-5</strain>
    </source>
</reference>
<dbReference type="RefSeq" id="WP_007546745.1">
    <property type="nucleotide sequence ID" value="NZ_ABZS01000069.1"/>
</dbReference>
<evidence type="ECO:0000313" key="11">
    <source>
        <dbReference type="Proteomes" id="UP000005540"/>
    </source>
</evidence>
<dbReference type="PROSITE" id="PS51689">
    <property type="entry name" value="SAM_RNA_A_N6_MT"/>
    <property type="match status" value="1"/>
</dbReference>
<comment type="similarity">
    <text evidence="7">Belongs to the class I-like SAM-binding methyltransferase superfamily. rRNA adenine N(6)-methyltransferase family. RsmA subfamily.</text>
</comment>
<comment type="subcellular location">
    <subcellularLocation>
        <location evidence="7">Cytoplasm</location>
    </subcellularLocation>
</comment>
<dbReference type="HAMAP" id="MF_00607">
    <property type="entry name" value="16SrRNA_methyltr_A"/>
    <property type="match status" value="1"/>
</dbReference>
<evidence type="ECO:0000256" key="7">
    <source>
        <dbReference type="HAMAP-Rule" id="MF_00607"/>
    </source>
</evidence>
<dbReference type="CDD" id="cd02440">
    <property type="entry name" value="AdoMet_MTases"/>
    <property type="match status" value="1"/>
</dbReference>
<feature type="binding site" evidence="7 8">
    <location>
        <position position="15"/>
    </location>
    <ligand>
        <name>S-adenosyl-L-methionine</name>
        <dbReference type="ChEBI" id="CHEBI:59789"/>
    </ligand>
</feature>
<proteinExistence type="inferred from homology"/>
<dbReference type="EMBL" id="ABZS01000069">
    <property type="protein sequence ID" value="EEP60650.1"/>
    <property type="molecule type" value="Genomic_DNA"/>
</dbReference>
<keyword evidence="1 7" id="KW-0963">Cytoplasm</keyword>
<gene>
    <name evidence="7" type="primary">rsmA</name>
    <name evidence="7 10" type="synonym">ksgA</name>
    <name evidence="10" type="ORF">SULYE_0858</name>
</gene>
<dbReference type="Gene3D" id="3.40.50.150">
    <property type="entry name" value="Vaccinia Virus protein VP39"/>
    <property type="match status" value="1"/>
</dbReference>
<dbReference type="NCBIfam" id="TIGR00755">
    <property type="entry name" value="ksgA"/>
    <property type="match status" value="1"/>
</dbReference>
<evidence type="ECO:0000256" key="2">
    <source>
        <dbReference type="ARBA" id="ARBA00022552"/>
    </source>
</evidence>
<dbReference type="InterPro" id="IPR029063">
    <property type="entry name" value="SAM-dependent_MTases_sf"/>
</dbReference>
<feature type="binding site" evidence="7 8">
    <location>
        <position position="13"/>
    </location>
    <ligand>
        <name>S-adenosyl-L-methionine</name>
        <dbReference type="ChEBI" id="CHEBI:59789"/>
    </ligand>
</feature>
<evidence type="ECO:0000256" key="1">
    <source>
        <dbReference type="ARBA" id="ARBA00022490"/>
    </source>
</evidence>
<dbReference type="EC" id="2.1.1.182" evidence="7"/>
<dbReference type="InterPro" id="IPR020598">
    <property type="entry name" value="rRNA_Ade_methylase_Trfase_N"/>
</dbReference>
<dbReference type="PANTHER" id="PTHR11727">
    <property type="entry name" value="DIMETHYLADENOSINE TRANSFERASE"/>
    <property type="match status" value="1"/>
</dbReference>
<comment type="function">
    <text evidence="7">Specifically dimethylates two adjacent adenosines (A1518 and A1519) in the loop of a conserved hairpin near the 3'-end of 16S rRNA in the 30S particle. May play a critical role in biogenesis of 30S subunits.</text>
</comment>
<keyword evidence="4 7" id="KW-0808">Transferase</keyword>
<evidence type="ECO:0000256" key="3">
    <source>
        <dbReference type="ARBA" id="ARBA00022603"/>
    </source>
</evidence>
<keyword evidence="6 7" id="KW-0694">RNA-binding</keyword>
<protein>
    <recommendedName>
        <fullName evidence="7">Ribosomal RNA small subunit methyltransferase A</fullName>
        <ecNumber evidence="7">2.1.1.182</ecNumber>
    </recommendedName>
    <alternativeName>
        <fullName evidence="7">16S rRNA (adenine(1518)-N(6)/adenine(1519)-N(6))-dimethyltransferase</fullName>
    </alternativeName>
    <alternativeName>
        <fullName evidence="7">16S rRNA dimethyladenosine transferase</fullName>
    </alternativeName>
    <alternativeName>
        <fullName evidence="7">16S rRNA dimethylase</fullName>
    </alternativeName>
    <alternativeName>
        <fullName evidence="7">S-adenosylmethionine-6-N', N'-adenosyl(rRNA) dimethyltransferase</fullName>
    </alternativeName>
</protein>
<dbReference type="OrthoDB" id="9814755at2"/>
<accession>C4FJV8</accession>
<dbReference type="Pfam" id="PF00398">
    <property type="entry name" value="RrnaAD"/>
    <property type="match status" value="1"/>
</dbReference>
<evidence type="ECO:0000256" key="5">
    <source>
        <dbReference type="ARBA" id="ARBA00022691"/>
    </source>
</evidence>
<dbReference type="InterPro" id="IPR023165">
    <property type="entry name" value="rRNA_Ade_diMease-like_C"/>
</dbReference>
<dbReference type="SUPFAM" id="SSF53335">
    <property type="entry name" value="S-adenosyl-L-methionine-dependent methyltransferases"/>
    <property type="match status" value="1"/>
</dbReference>
<evidence type="ECO:0000256" key="8">
    <source>
        <dbReference type="PROSITE-ProRule" id="PRU01026"/>
    </source>
</evidence>
<keyword evidence="5 7" id="KW-0949">S-adenosyl-L-methionine</keyword>
<name>C4FJV8_9AQUI</name>
<dbReference type="Proteomes" id="UP000005540">
    <property type="component" value="Unassembled WGS sequence"/>
</dbReference>
<keyword evidence="3 7" id="KW-0489">Methyltransferase</keyword>
<dbReference type="InterPro" id="IPR001737">
    <property type="entry name" value="KsgA/Erm"/>
</dbReference>
<feature type="binding site" evidence="7 8">
    <location>
        <position position="40"/>
    </location>
    <ligand>
        <name>S-adenosyl-L-methionine</name>
        <dbReference type="ChEBI" id="CHEBI:59789"/>
    </ligand>
</feature>
<keyword evidence="2 7" id="KW-0698">rRNA processing</keyword>
<comment type="caution">
    <text evidence="10">The sequence shown here is derived from an EMBL/GenBank/DDBJ whole genome shotgun (WGS) entry which is preliminary data.</text>
</comment>
<evidence type="ECO:0000313" key="10">
    <source>
        <dbReference type="EMBL" id="EEP60650.1"/>
    </source>
</evidence>
<dbReference type="PROSITE" id="PS01131">
    <property type="entry name" value="RRNA_A_DIMETH"/>
    <property type="match status" value="1"/>
</dbReference>
<dbReference type="GO" id="GO:0005829">
    <property type="term" value="C:cytosol"/>
    <property type="evidence" value="ECO:0007669"/>
    <property type="project" value="TreeGrafter"/>
</dbReference>
<dbReference type="GO" id="GO:0052908">
    <property type="term" value="F:16S rRNA (adenine(1518)-N(6)/adenine(1519)-N(6))-dimethyltransferase activity"/>
    <property type="evidence" value="ECO:0007669"/>
    <property type="project" value="UniProtKB-EC"/>
</dbReference>
<feature type="binding site" evidence="7 8">
    <location>
        <position position="108"/>
    </location>
    <ligand>
        <name>S-adenosyl-L-methionine</name>
        <dbReference type="ChEBI" id="CHEBI:59789"/>
    </ligand>
</feature>